<dbReference type="PROSITE" id="PS50929">
    <property type="entry name" value="ABC_TM1F"/>
    <property type="match status" value="1"/>
</dbReference>
<dbReference type="GO" id="GO:0005524">
    <property type="term" value="F:ATP binding"/>
    <property type="evidence" value="ECO:0007669"/>
    <property type="project" value="UniProtKB-KW"/>
</dbReference>
<feature type="transmembrane region" description="Helical" evidence="8">
    <location>
        <begin position="279"/>
        <end position="297"/>
    </location>
</feature>
<dbReference type="GO" id="GO:0015421">
    <property type="term" value="F:ABC-type oligopeptide transporter activity"/>
    <property type="evidence" value="ECO:0007669"/>
    <property type="project" value="TreeGrafter"/>
</dbReference>
<dbReference type="Gene3D" id="3.40.50.300">
    <property type="entry name" value="P-loop containing nucleotide triphosphate hydrolases"/>
    <property type="match status" value="1"/>
</dbReference>
<feature type="transmembrane region" description="Helical" evidence="8">
    <location>
        <begin position="168"/>
        <end position="186"/>
    </location>
</feature>
<keyword evidence="3 8" id="KW-0812">Transmembrane</keyword>
<dbReference type="SMART" id="SM00382">
    <property type="entry name" value="AAA"/>
    <property type="match status" value="1"/>
</dbReference>
<dbReference type="InterPro" id="IPR011527">
    <property type="entry name" value="ABC1_TM_dom"/>
</dbReference>
<dbReference type="GO" id="GO:0005886">
    <property type="term" value="C:plasma membrane"/>
    <property type="evidence" value="ECO:0007669"/>
    <property type="project" value="UniProtKB-SubCell"/>
</dbReference>
<dbReference type="InterPro" id="IPR027417">
    <property type="entry name" value="P-loop_NTPase"/>
</dbReference>
<keyword evidence="6 8" id="KW-1133">Transmembrane helix</keyword>
<dbReference type="Gene3D" id="1.20.1560.10">
    <property type="entry name" value="ABC transporter type 1, transmembrane domain"/>
    <property type="match status" value="1"/>
</dbReference>
<evidence type="ECO:0000256" key="6">
    <source>
        <dbReference type="ARBA" id="ARBA00022989"/>
    </source>
</evidence>
<feature type="transmembrane region" description="Helical" evidence="8">
    <location>
        <begin position="26"/>
        <end position="51"/>
    </location>
</feature>
<proteinExistence type="predicted"/>
<organism evidence="11 12">
    <name type="scientific">Blautia wexlerae</name>
    <dbReference type="NCBI Taxonomy" id="418240"/>
    <lineage>
        <taxon>Bacteria</taxon>
        <taxon>Bacillati</taxon>
        <taxon>Bacillota</taxon>
        <taxon>Clostridia</taxon>
        <taxon>Lachnospirales</taxon>
        <taxon>Lachnospiraceae</taxon>
        <taxon>Blautia</taxon>
    </lineage>
</organism>
<dbReference type="AlphaFoldDB" id="A0A174SJR6"/>
<feature type="transmembrane region" description="Helical" evidence="8">
    <location>
        <begin position="141"/>
        <end position="162"/>
    </location>
</feature>
<dbReference type="PROSITE" id="PS00211">
    <property type="entry name" value="ABC_TRANSPORTER_1"/>
    <property type="match status" value="1"/>
</dbReference>
<dbReference type="Proteomes" id="UP000095712">
    <property type="component" value="Unassembled WGS sequence"/>
</dbReference>
<evidence type="ECO:0000313" key="12">
    <source>
        <dbReference type="Proteomes" id="UP000095712"/>
    </source>
</evidence>
<evidence type="ECO:0000256" key="5">
    <source>
        <dbReference type="ARBA" id="ARBA00022840"/>
    </source>
</evidence>
<dbReference type="FunFam" id="3.40.50.300:FF:000287">
    <property type="entry name" value="Multidrug ABC transporter ATP-binding protein"/>
    <property type="match status" value="1"/>
</dbReference>
<evidence type="ECO:0000256" key="2">
    <source>
        <dbReference type="ARBA" id="ARBA00022448"/>
    </source>
</evidence>
<feature type="transmembrane region" description="Helical" evidence="8">
    <location>
        <begin position="63"/>
        <end position="80"/>
    </location>
</feature>
<protein>
    <submittedName>
        <fullName evidence="11">Lipid A export ATP-binding/permease protein MsbA</fullName>
        <ecNumber evidence="11">3.6.3.-</ecNumber>
    </submittedName>
</protein>
<evidence type="ECO:0000256" key="3">
    <source>
        <dbReference type="ARBA" id="ARBA00022692"/>
    </source>
</evidence>
<sequence>MKVKEGERVFETMKRILDMAGKYRRYITSGIVISLFHSLFSAMDLLAILYLSYHLNDLNIQKIGNVTVIVLVGLIGKIICKWKITEHISGSSYDIFYEKRLEVGKRLKKAPMGYFSEKNLGEIQVAATTNMNELESSAMSVVENILGSLIYVAICTCVLLVFSWQIGLVTLLGLVIGIFLLSVVQAKAKQAMPLRFEVQEEMTEKTLEFIQGNMVMRLFGVGEDSLKRVQDAFHQKRKADIYLENAAIWPISFYKYTFRIASCAVVLIASLLYMQESMSFPICVMLMFAAFLVYSQMDGLASNIALLRIVDTSLGRVEKVLNIPEMSGSMCVDNLSNNHIELRNVSFSYDNRTIIHEVSLFIPEKSVTAIVGHSGSGKTTLCNLIARFWDVQQGEVLVGGHNVKRISSEELMKKISIVFQNVYLFQDTIENNIKFGEPNASHEDVVDAAKKACCHEFIMQLANGYQTIIGEGGSTLSGGEKQRISIARAILKDAPIVILDEATSSVDLENQHALLTAINELTKGKTLITIAHRLETVRDADQIIVLDEGRIVQQGTHEALIQQDGIYRRFIEVRQMTSSWKL</sequence>
<dbReference type="EC" id="3.6.3.-" evidence="11"/>
<dbReference type="PROSITE" id="PS50893">
    <property type="entry name" value="ABC_TRANSPORTER_2"/>
    <property type="match status" value="1"/>
</dbReference>
<evidence type="ECO:0000259" key="10">
    <source>
        <dbReference type="PROSITE" id="PS50929"/>
    </source>
</evidence>
<feature type="transmembrane region" description="Helical" evidence="8">
    <location>
        <begin position="256"/>
        <end position="273"/>
    </location>
</feature>
<dbReference type="PANTHER" id="PTHR43394">
    <property type="entry name" value="ATP-DEPENDENT PERMEASE MDL1, MITOCHONDRIAL"/>
    <property type="match status" value="1"/>
</dbReference>
<reference evidence="11 12" key="1">
    <citation type="submission" date="2015-09" db="EMBL/GenBank/DDBJ databases">
        <authorList>
            <consortium name="Pathogen Informatics"/>
        </authorList>
    </citation>
    <scope>NUCLEOTIDE SEQUENCE [LARGE SCALE GENOMIC DNA]</scope>
    <source>
        <strain evidence="11 12">2789STDY5834911</strain>
    </source>
</reference>
<evidence type="ECO:0000256" key="7">
    <source>
        <dbReference type="ARBA" id="ARBA00023136"/>
    </source>
</evidence>
<dbReference type="Pfam" id="PF00664">
    <property type="entry name" value="ABC_membrane"/>
    <property type="match status" value="1"/>
</dbReference>
<accession>A0A174SJR6</accession>
<dbReference type="SUPFAM" id="SSF90123">
    <property type="entry name" value="ABC transporter transmembrane region"/>
    <property type="match status" value="1"/>
</dbReference>
<gene>
    <name evidence="11" type="primary">msbA_3</name>
    <name evidence="11" type="ORF">ERS852523_03494</name>
</gene>
<feature type="domain" description="ABC transporter" evidence="9">
    <location>
        <begin position="340"/>
        <end position="573"/>
    </location>
</feature>
<keyword evidence="7 8" id="KW-0472">Membrane</keyword>
<name>A0A174SJR6_9FIRM</name>
<keyword evidence="4" id="KW-0547">Nucleotide-binding</keyword>
<evidence type="ECO:0000259" key="9">
    <source>
        <dbReference type="PROSITE" id="PS50893"/>
    </source>
</evidence>
<dbReference type="InterPro" id="IPR003593">
    <property type="entry name" value="AAA+_ATPase"/>
</dbReference>
<dbReference type="Pfam" id="PF00005">
    <property type="entry name" value="ABC_tran"/>
    <property type="match status" value="1"/>
</dbReference>
<dbReference type="InterPro" id="IPR017871">
    <property type="entry name" value="ABC_transporter-like_CS"/>
</dbReference>
<dbReference type="InterPro" id="IPR039421">
    <property type="entry name" value="Type_1_exporter"/>
</dbReference>
<evidence type="ECO:0000256" key="4">
    <source>
        <dbReference type="ARBA" id="ARBA00022741"/>
    </source>
</evidence>
<comment type="subcellular location">
    <subcellularLocation>
        <location evidence="1">Cell membrane</location>
        <topology evidence="1">Multi-pass membrane protein</topology>
    </subcellularLocation>
</comment>
<dbReference type="SUPFAM" id="SSF52540">
    <property type="entry name" value="P-loop containing nucleoside triphosphate hydrolases"/>
    <property type="match status" value="1"/>
</dbReference>
<dbReference type="EMBL" id="CZAW01000052">
    <property type="protein sequence ID" value="CUP97994.1"/>
    <property type="molecule type" value="Genomic_DNA"/>
</dbReference>
<evidence type="ECO:0000313" key="11">
    <source>
        <dbReference type="EMBL" id="CUP97994.1"/>
    </source>
</evidence>
<dbReference type="PANTHER" id="PTHR43394:SF1">
    <property type="entry name" value="ATP-BINDING CASSETTE SUB-FAMILY B MEMBER 10, MITOCHONDRIAL"/>
    <property type="match status" value="1"/>
</dbReference>
<keyword evidence="11" id="KW-0378">Hydrolase</keyword>
<feature type="domain" description="ABC transmembrane type-1" evidence="10">
    <location>
        <begin position="100"/>
        <end position="307"/>
    </location>
</feature>
<dbReference type="GO" id="GO:0016887">
    <property type="term" value="F:ATP hydrolysis activity"/>
    <property type="evidence" value="ECO:0007669"/>
    <property type="project" value="InterPro"/>
</dbReference>
<evidence type="ECO:0000256" key="8">
    <source>
        <dbReference type="SAM" id="Phobius"/>
    </source>
</evidence>
<evidence type="ECO:0000256" key="1">
    <source>
        <dbReference type="ARBA" id="ARBA00004651"/>
    </source>
</evidence>
<keyword evidence="5 11" id="KW-0067">ATP-binding</keyword>
<dbReference type="InterPro" id="IPR036640">
    <property type="entry name" value="ABC1_TM_sf"/>
</dbReference>
<dbReference type="InterPro" id="IPR003439">
    <property type="entry name" value="ABC_transporter-like_ATP-bd"/>
</dbReference>
<keyword evidence="2" id="KW-0813">Transport</keyword>